<evidence type="ECO:0000256" key="1">
    <source>
        <dbReference type="SAM" id="MobiDB-lite"/>
    </source>
</evidence>
<proteinExistence type="predicted"/>
<dbReference type="Proteomes" id="UP000286134">
    <property type="component" value="Unassembled WGS sequence"/>
</dbReference>
<feature type="compositionally biased region" description="Acidic residues" evidence="1">
    <location>
        <begin position="83"/>
        <end position="99"/>
    </location>
</feature>
<sequence>MVSHLVTTASCLKTQRSNNAPFYCNHSGSLAEGPKFSNLYPNRVFEPSKTLERNKHILGNRSEKKADCSANVYAAEADKFGSDEESPCESGVEEQDPNDDIFLRV</sequence>
<gene>
    <name evidence="2" type="ORF">OnM2_053024</name>
</gene>
<accession>A0A420HS31</accession>
<evidence type="ECO:0000313" key="2">
    <source>
        <dbReference type="EMBL" id="RKF60236.1"/>
    </source>
</evidence>
<protein>
    <submittedName>
        <fullName evidence="2">Uncharacterized protein</fullName>
    </submittedName>
</protein>
<keyword evidence="3" id="KW-1185">Reference proteome</keyword>
<organism evidence="2 3">
    <name type="scientific">Erysiphe neolycopersici</name>
    <dbReference type="NCBI Taxonomy" id="212602"/>
    <lineage>
        <taxon>Eukaryota</taxon>
        <taxon>Fungi</taxon>
        <taxon>Dikarya</taxon>
        <taxon>Ascomycota</taxon>
        <taxon>Pezizomycotina</taxon>
        <taxon>Leotiomycetes</taxon>
        <taxon>Erysiphales</taxon>
        <taxon>Erysiphaceae</taxon>
        <taxon>Erysiphe</taxon>
    </lineage>
</organism>
<dbReference type="EMBL" id="MCFK01005301">
    <property type="protein sequence ID" value="RKF60236.1"/>
    <property type="molecule type" value="Genomic_DNA"/>
</dbReference>
<feature type="region of interest" description="Disordered" evidence="1">
    <location>
        <begin position="81"/>
        <end position="105"/>
    </location>
</feature>
<reference evidence="2 3" key="1">
    <citation type="journal article" date="2018" name="BMC Genomics">
        <title>Comparative genome analyses reveal sequence features reflecting distinct modes of host-adaptation between dicot and monocot powdery mildew.</title>
        <authorList>
            <person name="Wu Y."/>
            <person name="Ma X."/>
            <person name="Pan Z."/>
            <person name="Kale S.D."/>
            <person name="Song Y."/>
            <person name="King H."/>
            <person name="Zhang Q."/>
            <person name="Presley C."/>
            <person name="Deng X."/>
            <person name="Wei C.I."/>
            <person name="Xiao S."/>
        </authorList>
    </citation>
    <scope>NUCLEOTIDE SEQUENCE [LARGE SCALE GENOMIC DNA]</scope>
    <source>
        <strain evidence="2">UMSG2</strain>
    </source>
</reference>
<dbReference type="AlphaFoldDB" id="A0A420HS31"/>
<name>A0A420HS31_9PEZI</name>
<evidence type="ECO:0000313" key="3">
    <source>
        <dbReference type="Proteomes" id="UP000286134"/>
    </source>
</evidence>
<comment type="caution">
    <text evidence="2">The sequence shown here is derived from an EMBL/GenBank/DDBJ whole genome shotgun (WGS) entry which is preliminary data.</text>
</comment>